<evidence type="ECO:0000256" key="5">
    <source>
        <dbReference type="ARBA" id="ARBA00022737"/>
    </source>
</evidence>
<keyword evidence="8 15" id="KW-0653">Protein transport</keyword>
<comment type="similarity">
    <text evidence="14 15">Belongs to the WD repeat SEC12 family.</text>
</comment>
<name>A0A1Q3ADM4_ZYGRO</name>
<dbReference type="InterPro" id="IPR015943">
    <property type="entry name" value="WD40/YVTN_repeat-like_dom_sf"/>
</dbReference>
<sequence length="1039" mass="109056">MKFVTANCSIGYPIYGAKFLNNRMLLIAGGGGEGNNGIPNKLTVLRVDFAKKKVIKRFREITLDPNDDSPTTLDVANDTILMGCNENSEKIKRGEGNHHLRKFLFENEHLKFVAGIDFDRSKQAEDYTKLIYLSRDGSVGAVASSAIPTVIRIIDPKELTEKYEIETGHEVKDMHFAPDGKVISYITASTLEVISIVTGRFIIRKTDFDPNYSLSKIKFLTDDVVLIAAALKKGPGIVMVKISLRSGSATVLKTKFITNKFKGVTAMDVDHKNELAVLAGSDNSLSIVKLKDLSLGRTFKQVHTFAITRVSFSSDSSLIASVSAANTVHVIKVPEHFAQSTSIWSKLWKLLLNFVFVALIAFLAQISMKYDLHNRLSKFVKDCYEERRNRAVVKREDSEQVTLVGAVSREGPSSVVPTYSISSEATSSVAEPTNSFTSGLMSQEKTSETTSSIFTTTANEASEPVRASSEQIAPTTETSAAEPATSLISAASTNASPADTAGQDVAEDSTVSGSENSATTTSASSISTDATTGISGQTAVGSLSHNGPTPKPKDTVTEPVDEEIVDEAVAFETSSEPAEAVETTSAIGTTPESTGGRSLNSETQEESSSSSQETYTSSTGTTTSGLESTTSEFEEDQETSKSLSNSQTPTELTSVSAIAASSETTTVPISHTLDLPEKSSSLAAPGISSTSAAEQDVKCSTDTSFSQTPSSFSSKEVDTAGGISPDDMTLGIAAETPISSENSSAFSETTNTVSSSETSSVASESTPVVSEASSSSAISTSTESSSTASNIPSSNSIITTAEDVSAASGTITTAVTSSISEALTTASTTETPSSSSSSETTSSLTTPSSDHSLESSSEALPSNETTAISTAVTKMSEPASSDSTTVFTEEAKTSIPPAVNLVSDTESPSKGSDAIPLSSSTSRSQAKATPTANQISESPHSEEIVPEYGEHLQTGSQPLHTHHDPSQKTAVATGDVGSTVSSVSSSQALNETGTSLQTPTSEVGEPTRDVDVSATKKVGKEDNVELEHEDLAEEVELND</sequence>
<feature type="compositionally biased region" description="Low complexity" evidence="16">
    <location>
        <begin position="747"/>
        <end position="795"/>
    </location>
</feature>
<feature type="compositionally biased region" description="Low complexity" evidence="16">
    <location>
        <begin position="823"/>
        <end position="857"/>
    </location>
</feature>
<accession>A0A1Q3ADM4</accession>
<dbReference type="PANTHER" id="PTHR23284">
    <property type="entry name" value="PROLACTIN REGULATORY ELEMENT BINDING PROTEIN"/>
    <property type="match status" value="1"/>
</dbReference>
<feature type="compositionally biased region" description="Acidic residues" evidence="16">
    <location>
        <begin position="1027"/>
        <end position="1039"/>
    </location>
</feature>
<evidence type="ECO:0000256" key="7">
    <source>
        <dbReference type="ARBA" id="ARBA00022892"/>
    </source>
</evidence>
<evidence type="ECO:0000313" key="17">
    <source>
        <dbReference type="EMBL" id="GAV53859.1"/>
    </source>
</evidence>
<dbReference type="Proteomes" id="UP000187013">
    <property type="component" value="Unassembled WGS sequence"/>
</dbReference>
<feature type="compositionally biased region" description="Low complexity" evidence="16">
    <location>
        <begin position="448"/>
        <end position="457"/>
    </location>
</feature>
<feature type="compositionally biased region" description="Polar residues" evidence="16">
    <location>
        <begin position="487"/>
        <end position="497"/>
    </location>
</feature>
<dbReference type="AlphaFoldDB" id="A0A1Q3ADM4"/>
<keyword evidence="3 15" id="KW-0853">WD repeat</keyword>
<dbReference type="OrthoDB" id="2013972at2759"/>
<feature type="compositionally biased region" description="Polar residues" evidence="16">
    <location>
        <begin position="858"/>
        <end position="887"/>
    </location>
</feature>
<feature type="compositionally biased region" description="Polar residues" evidence="16">
    <location>
        <begin position="917"/>
        <end position="938"/>
    </location>
</feature>
<dbReference type="GO" id="GO:0003400">
    <property type="term" value="P:regulation of COPII vesicle coating"/>
    <property type="evidence" value="ECO:0007669"/>
    <property type="project" value="UniProtKB-UniRule"/>
</dbReference>
<comment type="subcellular location">
    <subcellularLocation>
        <location evidence="15">Endoplasmic reticulum membrane</location>
        <topology evidence="15">Single-pass type II membrane protein</topology>
    </subcellularLocation>
    <subcellularLocation>
        <location evidence="15">Golgi apparatus membrane</location>
        <topology evidence="15">Single-pass type II membrane protein</topology>
    </subcellularLocation>
</comment>
<dbReference type="GO" id="GO:0015031">
    <property type="term" value="P:protein transport"/>
    <property type="evidence" value="ECO:0007669"/>
    <property type="project" value="UniProtKB-KW"/>
</dbReference>
<feature type="compositionally biased region" description="Polar residues" evidence="16">
    <location>
        <begin position="737"/>
        <end position="746"/>
    </location>
</feature>
<dbReference type="GO" id="GO:0000139">
    <property type="term" value="C:Golgi membrane"/>
    <property type="evidence" value="ECO:0007669"/>
    <property type="project" value="UniProtKB-SubCell"/>
</dbReference>
<evidence type="ECO:0000256" key="11">
    <source>
        <dbReference type="ARBA" id="ARBA00023034"/>
    </source>
</evidence>
<keyword evidence="11" id="KW-0333">Golgi apparatus</keyword>
<keyword evidence="5 15" id="KW-0677">Repeat</keyword>
<comment type="caution">
    <text evidence="17">The sequence shown here is derived from an EMBL/GenBank/DDBJ whole genome shotgun (WGS) entry which is preliminary data.</text>
</comment>
<feature type="compositionally biased region" description="Low complexity" evidence="16">
    <location>
        <begin position="473"/>
        <end position="486"/>
    </location>
</feature>
<comment type="function">
    <text evidence="15">Guanine nucleotide-exchange factor (GEF) required for the formation or budding of transport vesicles from the ER.</text>
</comment>
<feature type="compositionally biased region" description="Polar residues" evidence="16">
    <location>
        <begin position="537"/>
        <end position="547"/>
    </location>
</feature>
<evidence type="ECO:0000256" key="15">
    <source>
        <dbReference type="RuleBase" id="RU369019"/>
    </source>
</evidence>
<feature type="region of interest" description="Disordered" evidence="16">
    <location>
        <begin position="823"/>
        <end position="1039"/>
    </location>
</feature>
<feature type="compositionally biased region" description="Low complexity" evidence="16">
    <location>
        <begin position="606"/>
        <end position="631"/>
    </location>
</feature>
<reference evidence="17 18" key="1">
    <citation type="submission" date="2016-08" db="EMBL/GenBank/DDBJ databases">
        <title>Draft genome sequence of allopolyploid Zygosaccharomyces rouxii.</title>
        <authorList>
            <person name="Watanabe J."/>
            <person name="Uehara K."/>
            <person name="Mogi Y."/>
            <person name="Tsukioka Y."/>
        </authorList>
    </citation>
    <scope>NUCLEOTIDE SEQUENCE [LARGE SCALE GENOMIC DNA]</scope>
    <source>
        <strain evidence="17 18">NBRC 110957</strain>
    </source>
</reference>
<dbReference type="GO" id="GO:0005085">
    <property type="term" value="F:guanyl-nucleotide exchange factor activity"/>
    <property type="evidence" value="ECO:0007669"/>
    <property type="project" value="InterPro"/>
</dbReference>
<keyword evidence="1 15" id="KW-0813">Transport</keyword>
<evidence type="ECO:0000256" key="10">
    <source>
        <dbReference type="ARBA" id="ARBA00022989"/>
    </source>
</evidence>
<dbReference type="SMART" id="SM00320">
    <property type="entry name" value="WD40"/>
    <property type="match status" value="2"/>
</dbReference>
<keyword evidence="6 15" id="KW-0256">Endoplasmic reticulum</keyword>
<dbReference type="SUPFAM" id="SSF69322">
    <property type="entry name" value="Tricorn protease domain 2"/>
    <property type="match status" value="1"/>
</dbReference>
<feature type="region of interest" description="Disordered" evidence="16">
    <location>
        <begin position="427"/>
        <end position="795"/>
    </location>
</feature>
<dbReference type="GO" id="GO:0005789">
    <property type="term" value="C:endoplasmic reticulum membrane"/>
    <property type="evidence" value="ECO:0007669"/>
    <property type="project" value="UniProtKB-SubCell"/>
</dbReference>
<keyword evidence="9" id="KW-0735">Signal-anchor</keyword>
<dbReference type="InterPro" id="IPR001680">
    <property type="entry name" value="WD40_rpt"/>
</dbReference>
<evidence type="ECO:0000256" key="14">
    <source>
        <dbReference type="ARBA" id="ARBA00061254"/>
    </source>
</evidence>
<keyword evidence="7" id="KW-0931">ER-Golgi transport</keyword>
<keyword evidence="4" id="KW-0812">Transmembrane</keyword>
<protein>
    <recommendedName>
        <fullName evidence="15">Guanine nucleotide-exchange factor SEC12</fullName>
    </recommendedName>
</protein>
<dbReference type="GO" id="GO:0005096">
    <property type="term" value="F:GTPase activator activity"/>
    <property type="evidence" value="ECO:0007669"/>
    <property type="project" value="UniProtKB-KW"/>
</dbReference>
<feature type="compositionally biased region" description="Low complexity" evidence="16">
    <location>
        <begin position="700"/>
        <end position="714"/>
    </location>
</feature>
<evidence type="ECO:0000256" key="1">
    <source>
        <dbReference type="ARBA" id="ARBA00022448"/>
    </source>
</evidence>
<dbReference type="PANTHER" id="PTHR23284:SF0">
    <property type="entry name" value="PROLACTIN REGULATORY ELEMENT-BINDING PROTEIN"/>
    <property type="match status" value="1"/>
</dbReference>
<evidence type="ECO:0000256" key="16">
    <source>
        <dbReference type="SAM" id="MobiDB-lite"/>
    </source>
</evidence>
<feature type="compositionally biased region" description="Polar residues" evidence="16">
    <location>
        <begin position="572"/>
        <end position="600"/>
    </location>
</feature>
<dbReference type="Gene3D" id="2.130.10.10">
    <property type="entry name" value="YVTN repeat-like/Quinoprotein amine dehydrogenase"/>
    <property type="match status" value="1"/>
</dbReference>
<gene>
    <name evidence="17" type="ORF">ZYGR_0AK03610</name>
</gene>
<evidence type="ECO:0000256" key="3">
    <source>
        <dbReference type="ARBA" id="ARBA00022574"/>
    </source>
</evidence>
<dbReference type="FunFam" id="2.130.10.10:FF:000597">
    <property type="entry name" value="Guanine nucleotide-exchange factor SEC12"/>
    <property type="match status" value="1"/>
</dbReference>
<evidence type="ECO:0000313" key="18">
    <source>
        <dbReference type="Proteomes" id="UP000187013"/>
    </source>
</evidence>
<dbReference type="GO" id="GO:0006888">
    <property type="term" value="P:endoplasmic reticulum to Golgi vesicle-mediated transport"/>
    <property type="evidence" value="ECO:0007669"/>
    <property type="project" value="UniProtKB-UniRule"/>
</dbReference>
<keyword evidence="12" id="KW-0472">Membrane</keyword>
<keyword evidence="10" id="KW-1133">Transmembrane helix</keyword>
<keyword evidence="2" id="KW-0343">GTPase activation</keyword>
<feature type="compositionally biased region" description="Polar residues" evidence="16">
    <location>
        <begin position="427"/>
        <end position="444"/>
    </location>
</feature>
<evidence type="ECO:0000256" key="12">
    <source>
        <dbReference type="ARBA" id="ARBA00023136"/>
    </source>
</evidence>
<evidence type="ECO:0000256" key="9">
    <source>
        <dbReference type="ARBA" id="ARBA00022968"/>
    </source>
</evidence>
<evidence type="ECO:0000256" key="2">
    <source>
        <dbReference type="ARBA" id="ARBA00022468"/>
    </source>
</evidence>
<evidence type="ECO:0000256" key="4">
    <source>
        <dbReference type="ARBA" id="ARBA00022692"/>
    </source>
</evidence>
<keyword evidence="13" id="KW-0325">Glycoprotein</keyword>
<evidence type="ECO:0000256" key="6">
    <source>
        <dbReference type="ARBA" id="ARBA00022824"/>
    </source>
</evidence>
<dbReference type="InterPro" id="IPR045260">
    <property type="entry name" value="Sec12-like"/>
</dbReference>
<dbReference type="Pfam" id="PF00400">
    <property type="entry name" value="WD40"/>
    <property type="match status" value="1"/>
</dbReference>
<feature type="compositionally biased region" description="Low complexity" evidence="16">
    <location>
        <begin position="976"/>
        <end position="986"/>
    </location>
</feature>
<evidence type="ECO:0000256" key="8">
    <source>
        <dbReference type="ARBA" id="ARBA00022927"/>
    </source>
</evidence>
<feature type="compositionally biased region" description="Polar residues" evidence="16">
    <location>
        <begin position="640"/>
        <end position="669"/>
    </location>
</feature>
<proteinExistence type="inferred from homology"/>
<feature type="compositionally biased region" description="Polar residues" evidence="16">
    <location>
        <begin position="987"/>
        <end position="1001"/>
    </location>
</feature>
<dbReference type="EMBL" id="BDGX01000037">
    <property type="protein sequence ID" value="GAV53859.1"/>
    <property type="molecule type" value="Genomic_DNA"/>
</dbReference>
<organism evidence="17 18">
    <name type="scientific">Zygosaccharomyces rouxii</name>
    <dbReference type="NCBI Taxonomy" id="4956"/>
    <lineage>
        <taxon>Eukaryota</taxon>
        <taxon>Fungi</taxon>
        <taxon>Dikarya</taxon>
        <taxon>Ascomycota</taxon>
        <taxon>Saccharomycotina</taxon>
        <taxon>Saccharomycetes</taxon>
        <taxon>Saccharomycetales</taxon>
        <taxon>Saccharomycetaceae</taxon>
        <taxon>Zygosaccharomyces</taxon>
    </lineage>
</organism>
<feature type="compositionally biased region" description="Polar residues" evidence="16">
    <location>
        <begin position="678"/>
        <end position="693"/>
    </location>
</feature>
<feature type="compositionally biased region" description="Low complexity" evidence="16">
    <location>
        <begin position="512"/>
        <end position="536"/>
    </location>
</feature>
<evidence type="ECO:0000256" key="13">
    <source>
        <dbReference type="ARBA" id="ARBA00023180"/>
    </source>
</evidence>